<dbReference type="AlphaFoldDB" id="A0A3Q7EV44"/>
<reference evidence="1" key="2">
    <citation type="submission" date="2019-01" db="UniProtKB">
        <authorList>
            <consortium name="EnsemblPlants"/>
        </authorList>
    </citation>
    <scope>IDENTIFICATION</scope>
    <source>
        <strain evidence="1">cv. Heinz 1706</strain>
    </source>
</reference>
<accession>A0A3Q7EV44</accession>
<dbReference type="InParanoid" id="A0A3Q7EV44"/>
<proteinExistence type="predicted"/>
<dbReference type="EnsemblPlants" id="Solyc02g011873.1.1">
    <property type="protein sequence ID" value="Solyc02g011873.1.1"/>
    <property type="gene ID" value="Solyc02g011873.1"/>
</dbReference>
<sequence length="256" mass="28966">MRNLSNMDSSMCSSVPDREMWIIQGTLPWLTPPVRIGECLLTSFFSHRSYFTKTCLGIEEGGNTHTWKAQYNGELYDALGKEESLPKRNLLILFQLVGPLLARSSIDFSCTVDGVGGSPMVPSSEISGEEYQGSRTGNRILFNKRNSLALRSQIRQSGWILTYFLSLASMVKSIGGHQRRWFTLRRMSSTRDCIYSKVNGEVQTGKGLRWIPRNPEMRKGAVIDKSLRGVENKHRYGDSRIGQPLELQLDPWSGKR</sequence>
<name>A0A3Q7EV44_SOLLC</name>
<evidence type="ECO:0000313" key="1">
    <source>
        <dbReference type="EnsemblPlants" id="Solyc02g011873.1.1"/>
    </source>
</evidence>
<keyword evidence="2" id="KW-1185">Reference proteome</keyword>
<evidence type="ECO:0000313" key="2">
    <source>
        <dbReference type="Proteomes" id="UP000004994"/>
    </source>
</evidence>
<organism evidence="1">
    <name type="scientific">Solanum lycopersicum</name>
    <name type="common">Tomato</name>
    <name type="synonym">Lycopersicon esculentum</name>
    <dbReference type="NCBI Taxonomy" id="4081"/>
    <lineage>
        <taxon>Eukaryota</taxon>
        <taxon>Viridiplantae</taxon>
        <taxon>Streptophyta</taxon>
        <taxon>Embryophyta</taxon>
        <taxon>Tracheophyta</taxon>
        <taxon>Spermatophyta</taxon>
        <taxon>Magnoliopsida</taxon>
        <taxon>eudicotyledons</taxon>
        <taxon>Gunneridae</taxon>
        <taxon>Pentapetalae</taxon>
        <taxon>asterids</taxon>
        <taxon>lamiids</taxon>
        <taxon>Solanales</taxon>
        <taxon>Solanaceae</taxon>
        <taxon>Solanoideae</taxon>
        <taxon>Solaneae</taxon>
        <taxon>Solanum</taxon>
        <taxon>Solanum subgen. Lycopersicon</taxon>
    </lineage>
</organism>
<dbReference type="Proteomes" id="UP000004994">
    <property type="component" value="Chromosome 2"/>
</dbReference>
<dbReference type="Gramene" id="Solyc02g011873.1.1">
    <property type="protein sequence ID" value="Solyc02g011873.1.1"/>
    <property type="gene ID" value="Solyc02g011873.1"/>
</dbReference>
<reference evidence="1" key="1">
    <citation type="journal article" date="2012" name="Nature">
        <title>The tomato genome sequence provides insights into fleshy fruit evolution.</title>
        <authorList>
            <consortium name="Tomato Genome Consortium"/>
        </authorList>
    </citation>
    <scope>NUCLEOTIDE SEQUENCE [LARGE SCALE GENOMIC DNA]</scope>
    <source>
        <strain evidence="1">cv. Heinz 1706</strain>
    </source>
</reference>
<protein>
    <submittedName>
        <fullName evidence="1">Uncharacterized protein</fullName>
    </submittedName>
</protein>